<evidence type="ECO:0008006" key="12">
    <source>
        <dbReference type="Google" id="ProtNLM"/>
    </source>
</evidence>
<dbReference type="InterPro" id="IPR045275">
    <property type="entry name" value="MscS_archaea/bacteria_type"/>
</dbReference>
<keyword evidence="3" id="KW-1003">Cell membrane</keyword>
<evidence type="ECO:0000313" key="10">
    <source>
        <dbReference type="EMBL" id="PKQ28104.1"/>
    </source>
</evidence>
<protein>
    <recommendedName>
        <fullName evidence="12">Small-conductance mechanosensitive channel</fullName>
    </recommendedName>
</protein>
<dbReference type="Proteomes" id="UP000233654">
    <property type="component" value="Unassembled WGS sequence"/>
</dbReference>
<comment type="subcellular location">
    <subcellularLocation>
        <location evidence="1">Cell membrane</location>
        <topology evidence="1">Multi-pass membrane protein</topology>
    </subcellularLocation>
</comment>
<dbReference type="SUPFAM" id="SSF82861">
    <property type="entry name" value="Mechanosensitive channel protein MscS (YggB), transmembrane region"/>
    <property type="match status" value="1"/>
</dbReference>
<dbReference type="InterPro" id="IPR006685">
    <property type="entry name" value="MscS_channel_2nd"/>
</dbReference>
<comment type="similarity">
    <text evidence="2">Belongs to the MscS (TC 1.A.23) family.</text>
</comment>
<evidence type="ECO:0000256" key="7">
    <source>
        <dbReference type="SAM" id="Phobius"/>
    </source>
</evidence>
<dbReference type="SUPFAM" id="SSF50182">
    <property type="entry name" value="Sm-like ribonucleoproteins"/>
    <property type="match status" value="1"/>
</dbReference>
<accession>A0A2N3G694</accession>
<dbReference type="Pfam" id="PF21088">
    <property type="entry name" value="MS_channel_1st"/>
    <property type="match status" value="1"/>
</dbReference>
<name>A0A2N3G694_9ACTN</name>
<evidence type="ECO:0000259" key="8">
    <source>
        <dbReference type="Pfam" id="PF00924"/>
    </source>
</evidence>
<reference evidence="10 11" key="1">
    <citation type="journal article" date="2017" name="ISME J.">
        <title>Potential for microbial H2 and metal transformations associated with novel bacteria and archaea in deep terrestrial subsurface sediments.</title>
        <authorList>
            <person name="Hernsdorf A.W."/>
            <person name="Amano Y."/>
            <person name="Miyakawa K."/>
            <person name="Ise K."/>
            <person name="Suzuki Y."/>
            <person name="Anantharaman K."/>
            <person name="Probst A."/>
            <person name="Burstein D."/>
            <person name="Thomas B.C."/>
            <person name="Banfield J.F."/>
        </authorList>
    </citation>
    <scope>NUCLEOTIDE SEQUENCE [LARGE SCALE GENOMIC DNA]</scope>
    <source>
        <strain evidence="10">HGW-Actinobacteria-3</strain>
    </source>
</reference>
<evidence type="ECO:0000259" key="9">
    <source>
        <dbReference type="Pfam" id="PF21088"/>
    </source>
</evidence>
<evidence type="ECO:0000313" key="11">
    <source>
        <dbReference type="Proteomes" id="UP000233654"/>
    </source>
</evidence>
<dbReference type="InterPro" id="IPR008910">
    <property type="entry name" value="MSC_TM_helix"/>
</dbReference>
<sequence length="261" mass="28245">MNAIESVAVASAIEAFTDLWHRILNVGPKWLVALAVLVVAWLLARLARVLVRKVVGRTSTQGHVDLLLARAAAGLILIAGFMVALSEIGMSINAALAALGLASVGIGFALQDVLGNLFSGIILLVQHPFTIGDEIRVGEQEGVVENIRVRDTQILTYDSRRVFIPNKTVFDSSIINYSSNATTRIDLRLLLKEGADIARARAHAVKILEGAEGVLDRPQPAVLIDSDRESVVLVLRFWAESGRDREMNLKSVILEALIASL</sequence>
<dbReference type="AlphaFoldDB" id="A0A2N3G694"/>
<dbReference type="EMBL" id="PHEX01000032">
    <property type="protein sequence ID" value="PKQ28104.1"/>
    <property type="molecule type" value="Genomic_DNA"/>
</dbReference>
<proteinExistence type="inferred from homology"/>
<dbReference type="Pfam" id="PF05552">
    <property type="entry name" value="MS_channel_1st_1"/>
    <property type="match status" value="1"/>
</dbReference>
<dbReference type="Gene3D" id="1.10.287.1260">
    <property type="match status" value="1"/>
</dbReference>
<comment type="caution">
    <text evidence="10">The sequence shown here is derived from an EMBL/GenBank/DDBJ whole genome shotgun (WGS) entry which is preliminary data.</text>
</comment>
<dbReference type="InterPro" id="IPR049142">
    <property type="entry name" value="MS_channel_1st"/>
</dbReference>
<organism evidence="10 11">
    <name type="scientific">Candidatus Anoxymicrobium japonicum</name>
    <dbReference type="NCBI Taxonomy" id="2013648"/>
    <lineage>
        <taxon>Bacteria</taxon>
        <taxon>Bacillati</taxon>
        <taxon>Actinomycetota</taxon>
        <taxon>Candidatus Geothermincolia</taxon>
        <taxon>Candidatus Geothermincolales</taxon>
        <taxon>Candidatus Anoxymicrobiaceae</taxon>
        <taxon>Candidatus Anoxymicrobium</taxon>
    </lineage>
</organism>
<dbReference type="PANTHER" id="PTHR30221:SF1">
    <property type="entry name" value="SMALL-CONDUCTANCE MECHANOSENSITIVE CHANNEL"/>
    <property type="match status" value="1"/>
</dbReference>
<evidence type="ECO:0000256" key="2">
    <source>
        <dbReference type="ARBA" id="ARBA00008017"/>
    </source>
</evidence>
<dbReference type="InterPro" id="IPR023408">
    <property type="entry name" value="MscS_beta-dom_sf"/>
</dbReference>
<keyword evidence="5 7" id="KW-1133">Transmembrane helix</keyword>
<evidence type="ECO:0000256" key="5">
    <source>
        <dbReference type="ARBA" id="ARBA00022989"/>
    </source>
</evidence>
<dbReference type="InterPro" id="IPR011014">
    <property type="entry name" value="MscS_channel_TM-2"/>
</dbReference>
<dbReference type="GO" id="GO:0005886">
    <property type="term" value="C:plasma membrane"/>
    <property type="evidence" value="ECO:0007669"/>
    <property type="project" value="UniProtKB-SubCell"/>
</dbReference>
<dbReference type="PANTHER" id="PTHR30221">
    <property type="entry name" value="SMALL-CONDUCTANCE MECHANOSENSITIVE CHANNEL"/>
    <property type="match status" value="1"/>
</dbReference>
<keyword evidence="6 7" id="KW-0472">Membrane</keyword>
<evidence type="ECO:0000256" key="3">
    <source>
        <dbReference type="ARBA" id="ARBA00022475"/>
    </source>
</evidence>
<dbReference type="InterPro" id="IPR011066">
    <property type="entry name" value="MscS_channel_C_sf"/>
</dbReference>
<dbReference type="GO" id="GO:0008381">
    <property type="term" value="F:mechanosensitive monoatomic ion channel activity"/>
    <property type="evidence" value="ECO:0007669"/>
    <property type="project" value="InterPro"/>
</dbReference>
<evidence type="ECO:0000256" key="1">
    <source>
        <dbReference type="ARBA" id="ARBA00004651"/>
    </source>
</evidence>
<feature type="domain" description="Mechanosensitive ion channel transmembrane helices 2/3" evidence="9">
    <location>
        <begin position="75"/>
        <end position="111"/>
    </location>
</feature>
<feature type="transmembrane region" description="Helical" evidence="7">
    <location>
        <begin position="67"/>
        <end position="85"/>
    </location>
</feature>
<dbReference type="Pfam" id="PF00924">
    <property type="entry name" value="MS_channel_2nd"/>
    <property type="match status" value="1"/>
</dbReference>
<keyword evidence="4 7" id="KW-0812">Transmembrane</keyword>
<evidence type="ECO:0000256" key="6">
    <source>
        <dbReference type="ARBA" id="ARBA00023136"/>
    </source>
</evidence>
<gene>
    <name evidence="10" type="ORF">CVT63_04530</name>
</gene>
<dbReference type="InterPro" id="IPR010920">
    <property type="entry name" value="LSM_dom_sf"/>
</dbReference>
<evidence type="ECO:0000256" key="4">
    <source>
        <dbReference type="ARBA" id="ARBA00022692"/>
    </source>
</evidence>
<dbReference type="Gene3D" id="2.30.30.60">
    <property type="match status" value="1"/>
</dbReference>
<dbReference type="SUPFAM" id="SSF82689">
    <property type="entry name" value="Mechanosensitive channel protein MscS (YggB), C-terminal domain"/>
    <property type="match status" value="1"/>
</dbReference>
<feature type="transmembrane region" description="Helical" evidence="7">
    <location>
        <begin position="30"/>
        <end position="47"/>
    </location>
</feature>
<feature type="transmembrane region" description="Helical" evidence="7">
    <location>
        <begin position="91"/>
        <end position="110"/>
    </location>
</feature>
<feature type="domain" description="Mechanosensitive ion channel MscS" evidence="8">
    <location>
        <begin position="112"/>
        <end position="178"/>
    </location>
</feature>